<evidence type="ECO:0000256" key="7">
    <source>
        <dbReference type="RuleBase" id="RU363067"/>
    </source>
</evidence>
<dbReference type="Pfam" id="PF01590">
    <property type="entry name" value="GAF"/>
    <property type="match status" value="1"/>
</dbReference>
<feature type="binding site" evidence="5">
    <location>
        <position position="504"/>
    </location>
    <ligand>
        <name>AMP</name>
        <dbReference type="ChEBI" id="CHEBI:456215"/>
    </ligand>
</feature>
<keyword evidence="2 6" id="KW-0479">Metal-binding</keyword>
<dbReference type="SMART" id="SM00471">
    <property type="entry name" value="HDc"/>
    <property type="match status" value="1"/>
</dbReference>
<evidence type="ECO:0000256" key="1">
    <source>
        <dbReference type="ARBA" id="ARBA00022535"/>
    </source>
</evidence>
<dbReference type="EC" id="3.1.4.-" evidence="7"/>
<evidence type="ECO:0000313" key="9">
    <source>
        <dbReference type="EMBL" id="KJE94203.1"/>
    </source>
</evidence>
<dbReference type="eggNOG" id="KOG3689">
    <property type="taxonomic scope" value="Eukaryota"/>
</dbReference>
<evidence type="ECO:0000256" key="5">
    <source>
        <dbReference type="PIRSR" id="PIRSR623088-2"/>
    </source>
</evidence>
<evidence type="ECO:0000259" key="8">
    <source>
        <dbReference type="PROSITE" id="PS51845"/>
    </source>
</evidence>
<dbReference type="OrthoDB" id="295473at2759"/>
<dbReference type="OMA" id="YNAKKWE"/>
<dbReference type="InterPro" id="IPR029016">
    <property type="entry name" value="GAF-like_dom_sf"/>
</dbReference>
<dbReference type="SUPFAM" id="SSF109604">
    <property type="entry name" value="HD-domain/PDEase-like"/>
    <property type="match status" value="1"/>
</dbReference>
<dbReference type="GO" id="GO:0046872">
    <property type="term" value="F:metal ion binding"/>
    <property type="evidence" value="ECO:0007669"/>
    <property type="project" value="UniProtKB-KW"/>
</dbReference>
<dbReference type="Pfam" id="PF00233">
    <property type="entry name" value="PDEase_I"/>
    <property type="match status" value="1"/>
</dbReference>
<feature type="active site" description="Proton donor" evidence="4">
    <location>
        <position position="463"/>
    </location>
</feature>
<keyword evidence="1" id="KW-0140">cGMP</keyword>
<accession>A0A0D2WS57</accession>
<keyword evidence="10" id="KW-1185">Reference proteome</keyword>
<dbReference type="GO" id="GO:0007165">
    <property type="term" value="P:signal transduction"/>
    <property type="evidence" value="ECO:0007669"/>
    <property type="project" value="InterPro"/>
</dbReference>
<evidence type="ECO:0000313" key="10">
    <source>
        <dbReference type="Proteomes" id="UP000008743"/>
    </source>
</evidence>
<dbReference type="Gene3D" id="1.10.1300.10">
    <property type="entry name" value="3'5'-cyclic nucleotide phosphodiesterase, catalytic domain"/>
    <property type="match status" value="1"/>
</dbReference>
<comment type="similarity">
    <text evidence="7">Belongs to the cyclic nucleotide phosphodiesterase family.</text>
</comment>
<dbReference type="PROSITE" id="PS51845">
    <property type="entry name" value="PDEASE_I_2"/>
    <property type="match status" value="1"/>
</dbReference>
<keyword evidence="3 7" id="KW-0378">Hydrolase</keyword>
<feature type="binding site" evidence="6">
    <location>
        <position position="504"/>
    </location>
    <ligand>
        <name>Zn(2+)</name>
        <dbReference type="ChEBI" id="CHEBI:29105"/>
        <label>2</label>
    </ligand>
</feature>
<dbReference type="PRINTS" id="PR00387">
    <property type="entry name" value="PDIESTERASE1"/>
</dbReference>
<gene>
    <name evidence="9" type="ORF">CAOG_004883</name>
</gene>
<organism evidence="9 10">
    <name type="scientific">Capsaspora owczarzaki (strain ATCC 30864)</name>
    <dbReference type="NCBI Taxonomy" id="595528"/>
    <lineage>
        <taxon>Eukaryota</taxon>
        <taxon>Filasterea</taxon>
        <taxon>Capsaspora</taxon>
    </lineage>
</organism>
<dbReference type="InterPro" id="IPR023174">
    <property type="entry name" value="PDEase_CS"/>
</dbReference>
<dbReference type="SMART" id="SM00065">
    <property type="entry name" value="GAF"/>
    <property type="match status" value="1"/>
</dbReference>
<feature type="binding site" evidence="6">
    <location>
        <position position="467"/>
    </location>
    <ligand>
        <name>Zn(2+)</name>
        <dbReference type="ChEBI" id="CHEBI:29105"/>
        <label>1</label>
    </ligand>
</feature>
<dbReference type="GO" id="GO:0004114">
    <property type="term" value="F:3',5'-cyclic-nucleotide phosphodiesterase activity"/>
    <property type="evidence" value="ECO:0007669"/>
    <property type="project" value="InterPro"/>
</dbReference>
<dbReference type="STRING" id="595528.A0A0D2WS57"/>
<dbReference type="InParanoid" id="A0A0D2WS57"/>
<proteinExistence type="inferred from homology"/>
<dbReference type="AlphaFoldDB" id="A0A0D2WS57"/>
<comment type="cofactor">
    <cofactor evidence="7">
        <name>a divalent metal cation</name>
        <dbReference type="ChEBI" id="CHEBI:60240"/>
    </cofactor>
    <text evidence="7">Binds 2 divalent metal cations per subunit. Site 1 may preferentially bind zinc ions, while site 2 has a preference for magnesium and/or manganese ions.</text>
</comment>
<dbReference type="InterPro" id="IPR036971">
    <property type="entry name" value="PDEase_catalytic_dom_sf"/>
</dbReference>
<dbReference type="CDD" id="cd00077">
    <property type="entry name" value="HDc"/>
    <property type="match status" value="1"/>
</dbReference>
<reference evidence="10" key="1">
    <citation type="submission" date="2011-02" db="EMBL/GenBank/DDBJ databases">
        <title>The Genome Sequence of Capsaspora owczarzaki ATCC 30864.</title>
        <authorList>
            <person name="Russ C."/>
            <person name="Cuomo C."/>
            <person name="Burger G."/>
            <person name="Gray M.W."/>
            <person name="Holland P.W.H."/>
            <person name="King N."/>
            <person name="Lang F.B.F."/>
            <person name="Roger A.J."/>
            <person name="Ruiz-Trillo I."/>
            <person name="Young S.K."/>
            <person name="Zeng Q."/>
            <person name="Gargeya S."/>
            <person name="Alvarado L."/>
            <person name="Berlin A."/>
            <person name="Chapman S.B."/>
            <person name="Chen Z."/>
            <person name="Freedman E."/>
            <person name="Gellesch M."/>
            <person name="Goldberg J."/>
            <person name="Griggs A."/>
            <person name="Gujja S."/>
            <person name="Heilman E."/>
            <person name="Heiman D."/>
            <person name="Howarth C."/>
            <person name="Mehta T."/>
            <person name="Neiman D."/>
            <person name="Pearson M."/>
            <person name="Roberts A."/>
            <person name="Saif S."/>
            <person name="Shea T."/>
            <person name="Shenoy N."/>
            <person name="Sisk P."/>
            <person name="Stolte C."/>
            <person name="Sykes S."/>
            <person name="White J."/>
            <person name="Yandava C."/>
            <person name="Haas B."/>
            <person name="Nusbaum C."/>
            <person name="Birren B."/>
        </authorList>
    </citation>
    <scope>NUCLEOTIDE SEQUENCE</scope>
    <source>
        <strain evidence="10">ATCC 30864</strain>
    </source>
</reference>
<dbReference type="InterPro" id="IPR023088">
    <property type="entry name" value="PDEase"/>
</dbReference>
<sequence length="719" mass="79121">MPIADATAMGQAVVNIEYDAALARLKPASSLSVSSAAAAPTTAAAPTAAPVVRCWLFIASEVALFPSVAGLPIAEGLRHEQSRIETFTRSSESAQWSNQPHPTVTALLNDYVAHAASPSALQSLCFLVLPLRENEAALVAIYPSQDQVAAELWVDSPSNAFPAMIQRHLELGLSHIYSIRAKRRSDLLLEVARKLLDTSGEIDDLLKRIVAQTRELTGADRCSFFLVDKERNELYAKIFDLNAEPQPTTDQAALPASLNPQPSTEIRFPINRGIAAHVYQTGELLNLENAYKNEMFNSDIDGVTGFVTTSLLTIPVFNNGEVIGVIQAMNKAPRFTKADEADGVAFAVLAGLALHQSLMMEERVKAEHHAKVALEILAYHRQINPEQLSALTSEPTIDVHAKFPGFATLSFQGRLAVPLDQTIRCCVFMLEDLEILQRWRTPRETAIKFLLTLQLGYRDVPYHNWMHAFSVAQFCYVLARKAGLLEAVGLDEVAALFISCLGHDVDHRGTTNNFQKLAGSSLATLYSSMGSVLERHHLAQTLYILQVDGCNLLANVESSEYRKVLDRIRRNILATDLASHFAIQKRTEAMLVQRETTAPDQLTPTEKSNATHLICCLIMTACDLSDAGKPWESASLVAELIYAEFFAQGDLERARGEKPMEINDRTTANKPKLQLGFIDHVAMPAFKFLSRALPLASEVEGAVLRNRQRWQALLDGSST</sequence>
<evidence type="ECO:0000256" key="4">
    <source>
        <dbReference type="PIRSR" id="PIRSR623088-1"/>
    </source>
</evidence>
<dbReference type="SUPFAM" id="SSF55781">
    <property type="entry name" value="GAF domain-like"/>
    <property type="match status" value="1"/>
</dbReference>
<feature type="domain" description="PDEase" evidence="8">
    <location>
        <begin position="383"/>
        <end position="717"/>
    </location>
</feature>
<dbReference type="PROSITE" id="PS00126">
    <property type="entry name" value="PDEASE_I_1"/>
    <property type="match status" value="1"/>
</dbReference>
<evidence type="ECO:0000256" key="3">
    <source>
        <dbReference type="ARBA" id="ARBA00022801"/>
    </source>
</evidence>
<feature type="binding site" evidence="6">
    <location>
        <position position="623"/>
    </location>
    <ligand>
        <name>Zn(2+)</name>
        <dbReference type="ChEBI" id="CHEBI:29105"/>
        <label>1</label>
    </ligand>
</feature>
<evidence type="ECO:0000256" key="6">
    <source>
        <dbReference type="PIRSR" id="PIRSR623088-3"/>
    </source>
</evidence>
<feature type="binding site" evidence="6">
    <location>
        <position position="503"/>
    </location>
    <ligand>
        <name>Zn(2+)</name>
        <dbReference type="ChEBI" id="CHEBI:29105"/>
        <label>1</label>
    </ligand>
</feature>
<dbReference type="EMBL" id="KE346366">
    <property type="protein sequence ID" value="KJE94203.1"/>
    <property type="molecule type" value="Genomic_DNA"/>
</dbReference>
<dbReference type="RefSeq" id="XP_004347634.1">
    <property type="nucleotide sequence ID" value="XM_004347584.2"/>
</dbReference>
<dbReference type="InterPro" id="IPR002073">
    <property type="entry name" value="PDEase_catalytic_dom"/>
</dbReference>
<dbReference type="PANTHER" id="PTHR11347">
    <property type="entry name" value="CYCLIC NUCLEOTIDE PHOSPHODIESTERASE"/>
    <property type="match status" value="1"/>
</dbReference>
<feature type="binding site" evidence="5">
    <location>
        <position position="623"/>
    </location>
    <ligand>
        <name>AMP</name>
        <dbReference type="ChEBI" id="CHEBI:456215"/>
    </ligand>
</feature>
<protein>
    <recommendedName>
        <fullName evidence="7">Phosphodiesterase</fullName>
        <ecNumber evidence="7">3.1.4.-</ecNumber>
    </recommendedName>
</protein>
<dbReference type="Proteomes" id="UP000008743">
    <property type="component" value="Unassembled WGS sequence"/>
</dbReference>
<dbReference type="PhylomeDB" id="A0A0D2WS57"/>
<dbReference type="Gene3D" id="3.30.450.40">
    <property type="match status" value="1"/>
</dbReference>
<feature type="binding site" evidence="6">
    <location>
        <position position="504"/>
    </location>
    <ligand>
        <name>Zn(2+)</name>
        <dbReference type="ChEBI" id="CHEBI:29105"/>
        <label>1</label>
    </ligand>
</feature>
<feature type="binding site" evidence="5">
    <location>
        <begin position="463"/>
        <end position="467"/>
    </location>
    <ligand>
        <name>AMP</name>
        <dbReference type="ChEBI" id="CHEBI:456215"/>
    </ligand>
</feature>
<dbReference type="InterPro" id="IPR003607">
    <property type="entry name" value="HD/PDEase_dom"/>
</dbReference>
<feature type="binding site" evidence="5">
    <location>
        <position position="674"/>
    </location>
    <ligand>
        <name>AMP</name>
        <dbReference type="ChEBI" id="CHEBI:456215"/>
    </ligand>
</feature>
<evidence type="ECO:0000256" key="2">
    <source>
        <dbReference type="ARBA" id="ARBA00022723"/>
    </source>
</evidence>
<name>A0A0D2WS57_CAPO3</name>
<dbReference type="InterPro" id="IPR003018">
    <property type="entry name" value="GAF"/>
</dbReference>